<proteinExistence type="inferred from homology"/>
<dbReference type="Gene3D" id="2.40.420.20">
    <property type="match status" value="1"/>
</dbReference>
<dbReference type="Proteomes" id="UP000199423">
    <property type="component" value="Unassembled WGS sequence"/>
</dbReference>
<dbReference type="InterPro" id="IPR058625">
    <property type="entry name" value="MdtA-like_BSH"/>
</dbReference>
<organism evidence="8 9">
    <name type="scientific">Hyphomicrobium facile</name>
    <dbReference type="NCBI Taxonomy" id="51670"/>
    <lineage>
        <taxon>Bacteria</taxon>
        <taxon>Pseudomonadati</taxon>
        <taxon>Pseudomonadota</taxon>
        <taxon>Alphaproteobacteria</taxon>
        <taxon>Hyphomicrobiales</taxon>
        <taxon>Hyphomicrobiaceae</taxon>
        <taxon>Hyphomicrobium</taxon>
    </lineage>
</organism>
<accession>A0A1I7NSA7</accession>
<feature type="domain" description="Multidrug resistance protein MdtA-like C-terminal permuted SH3" evidence="7">
    <location>
        <begin position="305"/>
        <end position="365"/>
    </location>
</feature>
<dbReference type="PANTHER" id="PTHR30158">
    <property type="entry name" value="ACRA/E-RELATED COMPONENT OF DRUG EFFLUX TRANSPORTER"/>
    <property type="match status" value="1"/>
</dbReference>
<evidence type="ECO:0000313" key="8">
    <source>
        <dbReference type="EMBL" id="SFV37502.1"/>
    </source>
</evidence>
<dbReference type="GO" id="GO:0022857">
    <property type="term" value="F:transmembrane transporter activity"/>
    <property type="evidence" value="ECO:0007669"/>
    <property type="project" value="InterPro"/>
</dbReference>
<evidence type="ECO:0000259" key="6">
    <source>
        <dbReference type="Pfam" id="PF25944"/>
    </source>
</evidence>
<dbReference type="InterPro" id="IPR058626">
    <property type="entry name" value="MdtA-like_b-barrel"/>
</dbReference>
<keyword evidence="9" id="KW-1185">Reference proteome</keyword>
<evidence type="ECO:0000313" key="9">
    <source>
        <dbReference type="Proteomes" id="UP000199423"/>
    </source>
</evidence>
<dbReference type="Gene3D" id="2.40.50.100">
    <property type="match status" value="1"/>
</dbReference>
<dbReference type="OrthoDB" id="8435523at2"/>
<evidence type="ECO:0000259" key="7">
    <source>
        <dbReference type="Pfam" id="PF25967"/>
    </source>
</evidence>
<evidence type="ECO:0000259" key="5">
    <source>
        <dbReference type="Pfam" id="PF25917"/>
    </source>
</evidence>
<dbReference type="RefSeq" id="WP_092868706.1">
    <property type="nucleotide sequence ID" value="NZ_FPCH01000003.1"/>
</dbReference>
<comment type="subcellular location">
    <subcellularLocation>
        <location evidence="1">Cell envelope</location>
    </subcellularLocation>
</comment>
<evidence type="ECO:0000259" key="4">
    <source>
        <dbReference type="Pfam" id="PF25876"/>
    </source>
</evidence>
<gene>
    <name evidence="8" type="ORF">SAMN04488557_3195</name>
</gene>
<dbReference type="InterPro" id="IPR058627">
    <property type="entry name" value="MdtA-like_C"/>
</dbReference>
<dbReference type="SUPFAM" id="SSF111369">
    <property type="entry name" value="HlyD-like secretion proteins"/>
    <property type="match status" value="1"/>
</dbReference>
<dbReference type="AlphaFoldDB" id="A0A1I7NSA7"/>
<feature type="domain" description="Multidrug resistance protein MdtA-like barrel-sandwich hybrid" evidence="5">
    <location>
        <begin position="74"/>
        <end position="210"/>
    </location>
</feature>
<reference evidence="9" key="1">
    <citation type="submission" date="2016-10" db="EMBL/GenBank/DDBJ databases">
        <authorList>
            <person name="Varghese N."/>
            <person name="Submissions S."/>
        </authorList>
    </citation>
    <scope>NUCLEOTIDE SEQUENCE [LARGE SCALE GENOMIC DNA]</scope>
    <source>
        <strain evidence="9">DSM 1565</strain>
    </source>
</reference>
<dbReference type="STRING" id="51670.SAMN04488557_3195"/>
<dbReference type="GO" id="GO:0046677">
    <property type="term" value="P:response to antibiotic"/>
    <property type="evidence" value="ECO:0007669"/>
    <property type="project" value="TreeGrafter"/>
</dbReference>
<evidence type="ECO:0000256" key="1">
    <source>
        <dbReference type="ARBA" id="ARBA00004196"/>
    </source>
</evidence>
<protein>
    <submittedName>
        <fullName evidence="8">Membrane fusion protein, multidrug efflux system</fullName>
    </submittedName>
</protein>
<dbReference type="PANTHER" id="PTHR30158:SF24">
    <property type="entry name" value="HLYD FAMILY SECRETION PROTEIN"/>
    <property type="match status" value="1"/>
</dbReference>
<comment type="similarity">
    <text evidence="2">Belongs to the membrane fusion protein (MFP) (TC 8.A.1) family.</text>
</comment>
<name>A0A1I7NSA7_9HYPH</name>
<dbReference type="Pfam" id="PF25967">
    <property type="entry name" value="RND-MFP_C"/>
    <property type="match status" value="1"/>
</dbReference>
<dbReference type="EMBL" id="FPCH01000003">
    <property type="protein sequence ID" value="SFV37502.1"/>
    <property type="molecule type" value="Genomic_DNA"/>
</dbReference>
<dbReference type="Pfam" id="PF25944">
    <property type="entry name" value="Beta-barrel_RND"/>
    <property type="match status" value="1"/>
</dbReference>
<evidence type="ECO:0000256" key="3">
    <source>
        <dbReference type="SAM" id="MobiDB-lite"/>
    </source>
</evidence>
<dbReference type="Gene3D" id="1.10.287.470">
    <property type="entry name" value="Helix hairpin bin"/>
    <property type="match status" value="1"/>
</dbReference>
<sequence>MRLWKIIGLALLVAAGSAAYVHRQEIEKLVASLEQPAAEQPQAALVMPVPVAPVVKRPVSIYLEYPARTESIRDITLQARVSGYVQKQVVPDGADVAAGDLLYVIDPRDYQAALDRAKAQKQRDIAAREYASSSLERGSELTKSGWLAKDTFDQRSSSLRQADAAIAIDEAAIREAELNLEYTEIRAPFAGRLGKNQAAIGALINVAGAVLNTLVQIDPIYVTFNPSEADLGAIQKVHASGQTAAEIFVPGNDKVKHKGTITFIDNSVDRLTGTLTARATIANADRALLPGQYVRIRIHAGEDANALMVPQTALGSSQLGKYVYVVGEKNMAEQKLVTTGPTDGDLISVVGVNEKDLVITGNLQKIGPGSPVQPLTAPPPQAGEKRTVTTGAVN</sequence>
<dbReference type="InterPro" id="IPR058624">
    <property type="entry name" value="MdtA-like_HH"/>
</dbReference>
<feature type="domain" description="Multidrug resistance protein MdtA-like beta-barrel" evidence="6">
    <location>
        <begin position="219"/>
        <end position="301"/>
    </location>
</feature>
<dbReference type="Gene3D" id="2.40.30.170">
    <property type="match status" value="1"/>
</dbReference>
<dbReference type="Pfam" id="PF25876">
    <property type="entry name" value="HH_MFP_RND"/>
    <property type="match status" value="1"/>
</dbReference>
<dbReference type="InterPro" id="IPR006143">
    <property type="entry name" value="RND_pump_MFP"/>
</dbReference>
<dbReference type="GO" id="GO:0030313">
    <property type="term" value="C:cell envelope"/>
    <property type="evidence" value="ECO:0007669"/>
    <property type="project" value="UniProtKB-SubCell"/>
</dbReference>
<evidence type="ECO:0000256" key="2">
    <source>
        <dbReference type="ARBA" id="ARBA00009477"/>
    </source>
</evidence>
<feature type="region of interest" description="Disordered" evidence="3">
    <location>
        <begin position="368"/>
        <end position="394"/>
    </location>
</feature>
<feature type="domain" description="Multidrug resistance protein MdtA-like alpha-helical hairpin" evidence="4">
    <location>
        <begin position="114"/>
        <end position="183"/>
    </location>
</feature>
<dbReference type="NCBIfam" id="TIGR01730">
    <property type="entry name" value="RND_mfp"/>
    <property type="match status" value="1"/>
</dbReference>
<dbReference type="Pfam" id="PF25917">
    <property type="entry name" value="BSH_RND"/>
    <property type="match status" value="1"/>
</dbReference>
<dbReference type="GO" id="GO:0005886">
    <property type="term" value="C:plasma membrane"/>
    <property type="evidence" value="ECO:0007669"/>
    <property type="project" value="TreeGrafter"/>
</dbReference>